<dbReference type="SUPFAM" id="SSF47413">
    <property type="entry name" value="lambda repressor-like DNA-binding domains"/>
    <property type="match status" value="1"/>
</dbReference>
<dbReference type="Pfam" id="PF13560">
    <property type="entry name" value="HTH_31"/>
    <property type="match status" value="1"/>
</dbReference>
<name>A0A8G1UJ69_9ACTN</name>
<dbReference type="Gene3D" id="1.25.40.10">
    <property type="entry name" value="Tetratricopeptide repeat domain"/>
    <property type="match status" value="1"/>
</dbReference>
<evidence type="ECO:0000259" key="3">
    <source>
        <dbReference type="PROSITE" id="PS50943"/>
    </source>
</evidence>
<keyword evidence="1" id="KW-0238">DNA-binding</keyword>
<dbReference type="InterPro" id="IPR011990">
    <property type="entry name" value="TPR-like_helical_dom_sf"/>
</dbReference>
<dbReference type="InterPro" id="IPR010982">
    <property type="entry name" value="Lambda_DNA-bd_dom_sf"/>
</dbReference>
<dbReference type="PROSITE" id="PS50943">
    <property type="entry name" value="HTH_CROC1"/>
    <property type="match status" value="1"/>
</dbReference>
<dbReference type="EMBL" id="RJVJ01000001">
    <property type="protein sequence ID" value="ROR42534.1"/>
    <property type="molecule type" value="Genomic_DNA"/>
</dbReference>
<dbReference type="Gene3D" id="1.10.260.40">
    <property type="entry name" value="lambda repressor-like DNA-binding domains"/>
    <property type="match status" value="1"/>
</dbReference>
<protein>
    <submittedName>
        <fullName evidence="4">Transcriptional regulator with XRE-family HTH domain</fullName>
    </submittedName>
</protein>
<dbReference type="PANTHER" id="PTHR46797">
    <property type="entry name" value="HTH-TYPE TRANSCRIPTIONAL REGULATOR"/>
    <property type="match status" value="1"/>
</dbReference>
<dbReference type="PROSITE" id="PS50005">
    <property type="entry name" value="TPR"/>
    <property type="match status" value="1"/>
</dbReference>
<dbReference type="GO" id="GO:0005829">
    <property type="term" value="C:cytosol"/>
    <property type="evidence" value="ECO:0007669"/>
    <property type="project" value="TreeGrafter"/>
</dbReference>
<accession>A0A8G1UJ69</accession>
<dbReference type="PANTHER" id="PTHR46797:SF1">
    <property type="entry name" value="METHYLPHOSPHONATE SYNTHASE"/>
    <property type="match status" value="1"/>
</dbReference>
<dbReference type="GO" id="GO:0003700">
    <property type="term" value="F:DNA-binding transcription factor activity"/>
    <property type="evidence" value="ECO:0007669"/>
    <property type="project" value="TreeGrafter"/>
</dbReference>
<dbReference type="InterPro" id="IPR019734">
    <property type="entry name" value="TPR_rpt"/>
</dbReference>
<dbReference type="InterPro" id="IPR001387">
    <property type="entry name" value="Cro/C1-type_HTH"/>
</dbReference>
<evidence type="ECO:0000256" key="2">
    <source>
        <dbReference type="PROSITE-ProRule" id="PRU00339"/>
    </source>
</evidence>
<dbReference type="OrthoDB" id="3504495at2"/>
<feature type="repeat" description="TPR" evidence="2">
    <location>
        <begin position="343"/>
        <end position="376"/>
    </location>
</feature>
<evidence type="ECO:0000313" key="4">
    <source>
        <dbReference type="EMBL" id="ROR42534.1"/>
    </source>
</evidence>
<evidence type="ECO:0000256" key="1">
    <source>
        <dbReference type="ARBA" id="ARBA00023125"/>
    </source>
</evidence>
<dbReference type="CDD" id="cd00093">
    <property type="entry name" value="HTH_XRE"/>
    <property type="match status" value="1"/>
</dbReference>
<proteinExistence type="predicted"/>
<dbReference type="Proteomes" id="UP000267408">
    <property type="component" value="Unassembled WGS sequence"/>
</dbReference>
<evidence type="ECO:0000313" key="5">
    <source>
        <dbReference type="Proteomes" id="UP000267408"/>
    </source>
</evidence>
<organism evidence="4 5">
    <name type="scientific">Kitasatospora cineracea</name>
    <dbReference type="NCBI Taxonomy" id="88074"/>
    <lineage>
        <taxon>Bacteria</taxon>
        <taxon>Bacillati</taxon>
        <taxon>Actinomycetota</taxon>
        <taxon>Actinomycetes</taxon>
        <taxon>Kitasatosporales</taxon>
        <taxon>Streptomycetaceae</taxon>
        <taxon>Kitasatospora</taxon>
    </lineage>
</organism>
<dbReference type="SMART" id="SM00530">
    <property type="entry name" value="HTH_XRE"/>
    <property type="match status" value="1"/>
</dbReference>
<dbReference type="RefSeq" id="WP_123553288.1">
    <property type="nucleotide sequence ID" value="NZ_RJVJ01000001.1"/>
</dbReference>
<feature type="domain" description="HTH cro/C1-type" evidence="3">
    <location>
        <begin position="13"/>
        <end position="68"/>
    </location>
</feature>
<dbReference type="InterPro" id="IPR050807">
    <property type="entry name" value="TransReg_Diox_bact_type"/>
</dbReference>
<comment type="caution">
    <text evidence="4">The sequence shown here is derived from an EMBL/GenBank/DDBJ whole genome shotgun (WGS) entry which is preliminary data.</text>
</comment>
<keyword evidence="2" id="KW-0802">TPR repeat</keyword>
<dbReference type="GO" id="GO:0003677">
    <property type="term" value="F:DNA binding"/>
    <property type="evidence" value="ECO:0007669"/>
    <property type="project" value="UniProtKB-KW"/>
</dbReference>
<gene>
    <name evidence="4" type="ORF">EDD39_0658</name>
</gene>
<dbReference type="SUPFAM" id="SSF48452">
    <property type="entry name" value="TPR-like"/>
    <property type="match status" value="1"/>
</dbReference>
<sequence>MTPEERRAFGARVAELREARGLTQKQLAAEIGRTASWLSQVERGIQPVNRLDVLRMLADGLGVPLQVLRPDAPAPVAAVPVPPTEESNDLDQARLLISGHPVPEVLLAADPTEAPVTVAELQAVVDRVWEMTHNNQFAELSKALGSLLPRIERAARTAPADQRPQLWGQLSRTYQALSAAFVRQDEGDAAWIAADRSIRAAEESGQPLEVFAGVFRLAQAFVRLKHYDQADHSATTALHALEQHIQVGNPTPEALSVTGSLHLVLALTNARSGDRSRARQELDRARKVARKLGEDRNDFNLEFGPTNVEIQTVSIAVDLGDAGEALDVGTRIDASGLSAERQARLLLDLGRAYTQRRQLGEALGALLQAEELSPDLIHTHVTARATIRELLLVAGRSATPELRDLAERADARV</sequence>
<dbReference type="AlphaFoldDB" id="A0A8G1UJ69"/>
<reference evidence="4 5" key="1">
    <citation type="submission" date="2018-11" db="EMBL/GenBank/DDBJ databases">
        <title>Sequencing the genomes of 1000 actinobacteria strains.</title>
        <authorList>
            <person name="Klenk H.-P."/>
        </authorList>
    </citation>
    <scope>NUCLEOTIDE SEQUENCE [LARGE SCALE GENOMIC DNA]</scope>
    <source>
        <strain evidence="4 5">DSM 44780</strain>
    </source>
</reference>